<dbReference type="InterPro" id="IPR000301">
    <property type="entry name" value="Tetraspanin_animals"/>
</dbReference>
<evidence type="ECO:0000313" key="9">
    <source>
        <dbReference type="Proteomes" id="UP000242188"/>
    </source>
</evidence>
<accession>A0A210PG06</accession>
<keyword evidence="4 7" id="KW-1133">Transmembrane helix</keyword>
<reference evidence="8 9" key="1">
    <citation type="journal article" date="2017" name="Nat. Ecol. Evol.">
        <title>Scallop genome provides insights into evolution of bilaterian karyotype and development.</title>
        <authorList>
            <person name="Wang S."/>
            <person name="Zhang J."/>
            <person name="Jiao W."/>
            <person name="Li J."/>
            <person name="Xun X."/>
            <person name="Sun Y."/>
            <person name="Guo X."/>
            <person name="Huan P."/>
            <person name="Dong B."/>
            <person name="Zhang L."/>
            <person name="Hu X."/>
            <person name="Sun X."/>
            <person name="Wang J."/>
            <person name="Zhao C."/>
            <person name="Wang Y."/>
            <person name="Wang D."/>
            <person name="Huang X."/>
            <person name="Wang R."/>
            <person name="Lv J."/>
            <person name="Li Y."/>
            <person name="Zhang Z."/>
            <person name="Liu B."/>
            <person name="Lu W."/>
            <person name="Hui Y."/>
            <person name="Liang J."/>
            <person name="Zhou Z."/>
            <person name="Hou R."/>
            <person name="Li X."/>
            <person name="Liu Y."/>
            <person name="Li H."/>
            <person name="Ning X."/>
            <person name="Lin Y."/>
            <person name="Zhao L."/>
            <person name="Xing Q."/>
            <person name="Dou J."/>
            <person name="Li Y."/>
            <person name="Mao J."/>
            <person name="Guo H."/>
            <person name="Dou H."/>
            <person name="Li T."/>
            <person name="Mu C."/>
            <person name="Jiang W."/>
            <person name="Fu Q."/>
            <person name="Fu X."/>
            <person name="Miao Y."/>
            <person name="Liu J."/>
            <person name="Yu Q."/>
            <person name="Li R."/>
            <person name="Liao H."/>
            <person name="Li X."/>
            <person name="Kong Y."/>
            <person name="Jiang Z."/>
            <person name="Chourrout D."/>
            <person name="Li R."/>
            <person name="Bao Z."/>
        </authorList>
    </citation>
    <scope>NUCLEOTIDE SEQUENCE [LARGE SCALE GENOMIC DNA]</scope>
    <source>
        <strain evidence="8 9">PY_sf001</strain>
    </source>
</reference>
<dbReference type="SUPFAM" id="SSF48652">
    <property type="entry name" value="Tetraspanin"/>
    <property type="match status" value="1"/>
</dbReference>
<comment type="similarity">
    <text evidence="2 7">Belongs to the tetraspanin (TM4SF) family.</text>
</comment>
<evidence type="ECO:0000256" key="6">
    <source>
        <dbReference type="PIRSR" id="PIRSR002419-1"/>
    </source>
</evidence>
<evidence type="ECO:0000313" key="8">
    <source>
        <dbReference type="EMBL" id="OWF35418.1"/>
    </source>
</evidence>
<dbReference type="AlphaFoldDB" id="A0A210PG06"/>
<dbReference type="Proteomes" id="UP000242188">
    <property type="component" value="Unassembled WGS sequence"/>
</dbReference>
<evidence type="ECO:0000256" key="3">
    <source>
        <dbReference type="ARBA" id="ARBA00022692"/>
    </source>
</evidence>
<evidence type="ECO:0000256" key="4">
    <source>
        <dbReference type="ARBA" id="ARBA00022989"/>
    </source>
</evidence>
<proteinExistence type="inferred from homology"/>
<evidence type="ECO:0000256" key="1">
    <source>
        <dbReference type="ARBA" id="ARBA00004141"/>
    </source>
</evidence>
<dbReference type="STRING" id="6573.A0A210PG06"/>
<feature type="transmembrane region" description="Helical" evidence="7">
    <location>
        <begin position="12"/>
        <end position="34"/>
    </location>
</feature>
<feature type="transmembrane region" description="Helical" evidence="7">
    <location>
        <begin position="193"/>
        <end position="217"/>
    </location>
</feature>
<dbReference type="InterPro" id="IPR008952">
    <property type="entry name" value="Tetraspanin_EC2_sf"/>
</dbReference>
<keyword evidence="5 7" id="KW-0472">Membrane</keyword>
<dbReference type="PROSITE" id="PS51257">
    <property type="entry name" value="PROKAR_LIPOPROTEIN"/>
    <property type="match status" value="1"/>
</dbReference>
<dbReference type="PANTHER" id="PTHR19282">
    <property type="entry name" value="TETRASPANIN"/>
    <property type="match status" value="1"/>
</dbReference>
<evidence type="ECO:0000256" key="7">
    <source>
        <dbReference type="RuleBase" id="RU361218"/>
    </source>
</evidence>
<comment type="subcellular location">
    <subcellularLocation>
        <location evidence="1 7">Membrane</location>
        <topology evidence="1 7">Multi-pass membrane protein</topology>
    </subcellularLocation>
</comment>
<keyword evidence="3 7" id="KW-0812">Transmembrane</keyword>
<feature type="disulfide bond" evidence="6">
    <location>
        <begin position="142"/>
        <end position="163"/>
    </location>
</feature>
<dbReference type="Gene3D" id="1.10.1450.10">
    <property type="entry name" value="Tetraspanin"/>
    <property type="match status" value="1"/>
</dbReference>
<dbReference type="InterPro" id="IPR018499">
    <property type="entry name" value="Tetraspanin/Peripherin"/>
</dbReference>
<evidence type="ECO:0000256" key="5">
    <source>
        <dbReference type="ARBA" id="ARBA00023136"/>
    </source>
</evidence>
<feature type="transmembrane region" description="Helical" evidence="7">
    <location>
        <begin position="82"/>
        <end position="106"/>
    </location>
</feature>
<comment type="caution">
    <text evidence="8">The sequence shown here is derived from an EMBL/GenBank/DDBJ whole genome shotgun (WGS) entry which is preliminary data.</text>
</comment>
<feature type="disulfide bond" evidence="6">
    <location>
        <begin position="141"/>
        <end position="181"/>
    </location>
</feature>
<name>A0A210PG06_MIZYE</name>
<keyword evidence="9" id="KW-1185">Reference proteome</keyword>
<dbReference type="PIRSF" id="PIRSF002419">
    <property type="entry name" value="Tetraspanin"/>
    <property type="match status" value="1"/>
</dbReference>
<evidence type="ECO:0000256" key="2">
    <source>
        <dbReference type="ARBA" id="ARBA00006840"/>
    </source>
</evidence>
<dbReference type="PRINTS" id="PR00259">
    <property type="entry name" value="TMFOUR"/>
</dbReference>
<feature type="transmembrane region" description="Helical" evidence="7">
    <location>
        <begin position="54"/>
        <end position="75"/>
    </location>
</feature>
<dbReference type="GO" id="GO:0005886">
    <property type="term" value="C:plasma membrane"/>
    <property type="evidence" value="ECO:0007669"/>
    <property type="project" value="TreeGrafter"/>
</dbReference>
<protein>
    <recommendedName>
        <fullName evidence="7">Tetraspanin</fullName>
    </recommendedName>
</protein>
<sequence>MVEGGMKCVKLLLFAFNFIFVVVGCVLIGVGTYIQVQFKDYLNFVEGQFSSAAALLIAVGVIIFFIAAFGCCGAWKENYVCVMIFSVLLGIVFILEIAGGIAGYVLHDKVEDGVKTLMNDSMKRYDADPTIWDLVQKDFKCCGTNSSEDWKNVNNGTVPASCCPPDGTCDGKGSGVYSVGCLDAFVDWVKDKIFIVGGVGIGLAFVQIVGILFACCFGRALKKEYEVV</sequence>
<dbReference type="CDD" id="cd03127">
    <property type="entry name" value="tetraspanin_LEL"/>
    <property type="match status" value="1"/>
</dbReference>
<dbReference type="PANTHER" id="PTHR19282:SF456">
    <property type="entry name" value="CD63 MOLECULE"/>
    <property type="match status" value="1"/>
</dbReference>
<organism evidence="8 9">
    <name type="scientific">Mizuhopecten yessoensis</name>
    <name type="common">Japanese scallop</name>
    <name type="synonym">Patinopecten yessoensis</name>
    <dbReference type="NCBI Taxonomy" id="6573"/>
    <lineage>
        <taxon>Eukaryota</taxon>
        <taxon>Metazoa</taxon>
        <taxon>Spiralia</taxon>
        <taxon>Lophotrochozoa</taxon>
        <taxon>Mollusca</taxon>
        <taxon>Bivalvia</taxon>
        <taxon>Autobranchia</taxon>
        <taxon>Pteriomorphia</taxon>
        <taxon>Pectinida</taxon>
        <taxon>Pectinoidea</taxon>
        <taxon>Pectinidae</taxon>
        <taxon>Mizuhopecten</taxon>
    </lineage>
</organism>
<dbReference type="EMBL" id="NEDP02076728">
    <property type="protein sequence ID" value="OWF35418.1"/>
    <property type="molecule type" value="Genomic_DNA"/>
</dbReference>
<gene>
    <name evidence="8" type="ORF">KP79_PYT24569</name>
</gene>
<keyword evidence="6" id="KW-1015">Disulfide bond</keyword>
<dbReference type="Pfam" id="PF00335">
    <property type="entry name" value="Tetraspanin"/>
    <property type="match status" value="1"/>
</dbReference>
<dbReference type="OrthoDB" id="10033535at2759"/>